<evidence type="ECO:0008006" key="7">
    <source>
        <dbReference type="Google" id="ProtNLM"/>
    </source>
</evidence>
<accession>A0A6A6KFS7</accession>
<dbReference type="GO" id="GO:0050982">
    <property type="term" value="P:detection of mechanical stimulus"/>
    <property type="evidence" value="ECO:0007669"/>
    <property type="project" value="TreeGrafter"/>
</dbReference>
<feature type="transmembrane region" description="Helical" evidence="4">
    <location>
        <begin position="323"/>
        <end position="343"/>
    </location>
</feature>
<feature type="transmembrane region" description="Helical" evidence="4">
    <location>
        <begin position="36"/>
        <end position="58"/>
    </location>
</feature>
<keyword evidence="4" id="KW-1133">Transmembrane helix</keyword>
<organism evidence="5 6">
    <name type="scientific">Hevea brasiliensis</name>
    <name type="common">Para rubber tree</name>
    <name type="synonym">Siphonia brasiliensis</name>
    <dbReference type="NCBI Taxonomy" id="3981"/>
    <lineage>
        <taxon>Eukaryota</taxon>
        <taxon>Viridiplantae</taxon>
        <taxon>Streptophyta</taxon>
        <taxon>Embryophyta</taxon>
        <taxon>Tracheophyta</taxon>
        <taxon>Spermatophyta</taxon>
        <taxon>Magnoliopsida</taxon>
        <taxon>eudicotyledons</taxon>
        <taxon>Gunneridae</taxon>
        <taxon>Pentapetalae</taxon>
        <taxon>rosids</taxon>
        <taxon>fabids</taxon>
        <taxon>Malpighiales</taxon>
        <taxon>Euphorbiaceae</taxon>
        <taxon>Crotonoideae</taxon>
        <taxon>Micrandreae</taxon>
        <taxon>Hevea</taxon>
    </lineage>
</organism>
<feature type="transmembrane region" description="Helical" evidence="4">
    <location>
        <begin position="70"/>
        <end position="90"/>
    </location>
</feature>
<feature type="transmembrane region" description="Helical" evidence="4">
    <location>
        <begin position="355"/>
        <end position="378"/>
    </location>
</feature>
<comment type="caution">
    <text evidence="5">The sequence shown here is derived from an EMBL/GenBank/DDBJ whole genome shotgun (WGS) entry which is preliminary data.</text>
</comment>
<dbReference type="GO" id="GO:0006820">
    <property type="term" value="P:monoatomic anion transport"/>
    <property type="evidence" value="ECO:0007669"/>
    <property type="project" value="TreeGrafter"/>
</dbReference>
<feature type="compositionally biased region" description="Polar residues" evidence="3">
    <location>
        <begin position="1"/>
        <end position="20"/>
    </location>
</feature>
<dbReference type="PANTHER" id="PTHR31618:SF33">
    <property type="entry name" value="MECHANOSENSITIVE ION CHANNEL PROTEIN"/>
    <property type="match status" value="1"/>
</dbReference>
<proteinExistence type="inferred from homology"/>
<gene>
    <name evidence="5" type="ORF">GH714_038461</name>
</gene>
<feature type="transmembrane region" description="Helical" evidence="4">
    <location>
        <begin position="159"/>
        <end position="181"/>
    </location>
</feature>
<protein>
    <recommendedName>
        <fullName evidence="7">Mechanosensitive ion channel protein</fullName>
    </recommendedName>
</protein>
<dbReference type="GO" id="GO:0008381">
    <property type="term" value="F:mechanosensitive monoatomic ion channel activity"/>
    <property type="evidence" value="ECO:0007669"/>
    <property type="project" value="TreeGrafter"/>
</dbReference>
<evidence type="ECO:0000313" key="5">
    <source>
        <dbReference type="EMBL" id="KAF2287155.1"/>
    </source>
</evidence>
<dbReference type="GO" id="GO:0005886">
    <property type="term" value="C:plasma membrane"/>
    <property type="evidence" value="ECO:0007669"/>
    <property type="project" value="TreeGrafter"/>
</dbReference>
<reference evidence="5 6" key="1">
    <citation type="journal article" date="2020" name="Mol. Plant">
        <title>The Chromosome-Based Rubber Tree Genome Provides New Insights into Spurge Genome Evolution and Rubber Biosynthesis.</title>
        <authorList>
            <person name="Liu J."/>
            <person name="Shi C."/>
            <person name="Shi C.C."/>
            <person name="Li W."/>
            <person name="Zhang Q.J."/>
            <person name="Zhang Y."/>
            <person name="Li K."/>
            <person name="Lu H.F."/>
            <person name="Shi C."/>
            <person name="Zhu S.T."/>
            <person name="Xiao Z.Y."/>
            <person name="Nan H."/>
            <person name="Yue Y."/>
            <person name="Zhu X.G."/>
            <person name="Wu Y."/>
            <person name="Hong X.N."/>
            <person name="Fan G.Y."/>
            <person name="Tong Y."/>
            <person name="Zhang D."/>
            <person name="Mao C.L."/>
            <person name="Liu Y.L."/>
            <person name="Hao S.J."/>
            <person name="Liu W.Q."/>
            <person name="Lv M.Q."/>
            <person name="Zhang H.B."/>
            <person name="Liu Y."/>
            <person name="Hu-Tang G.R."/>
            <person name="Wang J.P."/>
            <person name="Wang J.H."/>
            <person name="Sun Y.H."/>
            <person name="Ni S.B."/>
            <person name="Chen W.B."/>
            <person name="Zhang X.C."/>
            <person name="Jiao Y.N."/>
            <person name="Eichler E.E."/>
            <person name="Li G.H."/>
            <person name="Liu X."/>
            <person name="Gao L.Z."/>
        </authorList>
    </citation>
    <scope>NUCLEOTIDE SEQUENCE [LARGE SCALE GENOMIC DNA]</scope>
    <source>
        <strain evidence="6">cv. GT1</strain>
        <tissue evidence="5">Leaf</tissue>
    </source>
</reference>
<comment type="similarity">
    <text evidence="2">Belongs to the MscS (TC 1.A.23) family.</text>
</comment>
<evidence type="ECO:0000313" key="6">
    <source>
        <dbReference type="Proteomes" id="UP000467840"/>
    </source>
</evidence>
<dbReference type="AlphaFoldDB" id="A0A6A6KFS7"/>
<dbReference type="EMBL" id="JAAGAX010000017">
    <property type="protein sequence ID" value="KAF2287155.1"/>
    <property type="molecule type" value="Genomic_DNA"/>
</dbReference>
<evidence type="ECO:0000256" key="2">
    <source>
        <dbReference type="ARBA" id="ARBA00008017"/>
    </source>
</evidence>
<evidence type="ECO:0000256" key="3">
    <source>
        <dbReference type="SAM" id="MobiDB-lite"/>
    </source>
</evidence>
<feature type="transmembrane region" description="Helical" evidence="4">
    <location>
        <begin position="111"/>
        <end position="139"/>
    </location>
</feature>
<comment type="subcellular location">
    <subcellularLocation>
        <location evidence="1">Membrane</location>
        <topology evidence="1">Multi-pass membrane protein</topology>
    </subcellularLocation>
</comment>
<evidence type="ECO:0000256" key="1">
    <source>
        <dbReference type="ARBA" id="ARBA00004141"/>
    </source>
</evidence>
<dbReference type="Proteomes" id="UP000467840">
    <property type="component" value="Chromosome 3"/>
</dbReference>
<keyword evidence="4" id="KW-0472">Membrane</keyword>
<name>A0A6A6KFS7_HEVBR</name>
<dbReference type="InterPro" id="IPR016688">
    <property type="entry name" value="MscS-like_plants/fungi"/>
</dbReference>
<keyword evidence="6" id="KW-1185">Reference proteome</keyword>
<feature type="region of interest" description="Disordered" evidence="3">
    <location>
        <begin position="1"/>
        <end position="22"/>
    </location>
</feature>
<evidence type="ECO:0000256" key="4">
    <source>
        <dbReference type="SAM" id="Phobius"/>
    </source>
</evidence>
<sequence length="399" mass="45283">MSEGTNDVNIDVSDQSNGSPGITKVDEKHEMMENTLIFIESTAFVCITGLLIATLIVDRLRDTRIWDFEMWKWCCLILAVLCGRLIGYLFTEAQVKLIWKICSRRPWIERAIYFAYGVKKSIIVFIWLGLVFLAWALLFDSGVKRSKDVRKILNDVTRGLAGCLIGIAIWLVKTLLVKLVASFHVKTLFERIKEANCNRKILEAVSNKKKDSEEDTSELLNAIRVKKLPRLCCGENGRIKIEDEEGAKKAANEIFKELVVPNDQKLYGIIELISSLLFPSTCGVRLMTLVKCCCLQVKVYKDYESVNSALKYRKTAVDELNKLASVVVIFVIVIVWLLFMEFLTTKIVVFMTSQLLLVVFMFGNTVKTVFEAIIFVFLMHPFDVGDRCLIDGIQASSKS</sequence>
<keyword evidence="4" id="KW-0812">Transmembrane</keyword>
<dbReference type="PANTHER" id="PTHR31618">
    <property type="entry name" value="MECHANOSENSITIVE ION CHANNEL PROTEIN 5"/>
    <property type="match status" value="1"/>
</dbReference>